<dbReference type="InterPro" id="IPR039426">
    <property type="entry name" value="TonB-dep_rcpt-like"/>
</dbReference>
<dbReference type="InterPro" id="IPR010916">
    <property type="entry name" value="TonB_box_CS"/>
</dbReference>
<evidence type="ECO:0000259" key="14">
    <source>
        <dbReference type="Pfam" id="PF07715"/>
    </source>
</evidence>
<keyword evidence="8 9" id="KW-0998">Cell outer membrane</keyword>
<accession>A0ABS2JXP7</accession>
<evidence type="ECO:0000256" key="4">
    <source>
        <dbReference type="ARBA" id="ARBA00022692"/>
    </source>
</evidence>
<dbReference type="Pfam" id="PF00593">
    <property type="entry name" value="TonB_dep_Rec_b-barrel"/>
    <property type="match status" value="1"/>
</dbReference>
<keyword evidence="3 9" id="KW-1134">Transmembrane beta strand</keyword>
<dbReference type="Gene3D" id="2.170.130.10">
    <property type="entry name" value="TonB-dependent receptor, plug domain"/>
    <property type="match status" value="1"/>
</dbReference>
<comment type="caution">
    <text evidence="15">The sequence shown here is derived from an EMBL/GenBank/DDBJ whole genome shotgun (WGS) entry which is preliminary data.</text>
</comment>
<proteinExistence type="inferred from homology"/>
<keyword evidence="6 10" id="KW-0798">TonB box</keyword>
<dbReference type="Gene3D" id="2.40.170.20">
    <property type="entry name" value="TonB-dependent receptor, beta-barrel domain"/>
    <property type="match status" value="1"/>
</dbReference>
<keyword evidence="4 9" id="KW-0812">Transmembrane</keyword>
<protein>
    <submittedName>
        <fullName evidence="15">TonB-dependent receptor</fullName>
    </submittedName>
</protein>
<keyword evidence="2 9" id="KW-0813">Transport</keyword>
<dbReference type="InterPro" id="IPR000531">
    <property type="entry name" value="Beta-barrel_TonB"/>
</dbReference>
<evidence type="ECO:0000256" key="6">
    <source>
        <dbReference type="ARBA" id="ARBA00023077"/>
    </source>
</evidence>
<dbReference type="PANTHER" id="PTHR47234">
    <property type="match status" value="1"/>
</dbReference>
<comment type="subcellular location">
    <subcellularLocation>
        <location evidence="1 9">Cell outer membrane</location>
        <topology evidence="1 9">Multi-pass membrane protein</topology>
    </subcellularLocation>
</comment>
<comment type="similarity">
    <text evidence="9 11">Belongs to the TonB-dependent receptor family.</text>
</comment>
<evidence type="ECO:0000259" key="13">
    <source>
        <dbReference type="Pfam" id="PF00593"/>
    </source>
</evidence>
<keyword evidence="7 9" id="KW-0472">Membrane</keyword>
<dbReference type="InterPro" id="IPR037066">
    <property type="entry name" value="Plug_dom_sf"/>
</dbReference>
<keyword evidence="15" id="KW-0675">Receptor</keyword>
<evidence type="ECO:0000313" key="16">
    <source>
        <dbReference type="Proteomes" id="UP001430065"/>
    </source>
</evidence>
<gene>
    <name evidence="15" type="ORF">ISP20_20590</name>
</gene>
<dbReference type="PANTHER" id="PTHR47234:SF2">
    <property type="entry name" value="TONB-DEPENDENT RECEPTOR"/>
    <property type="match status" value="1"/>
</dbReference>
<evidence type="ECO:0000256" key="7">
    <source>
        <dbReference type="ARBA" id="ARBA00023136"/>
    </source>
</evidence>
<feature type="short sequence motif" description="TonB box" evidence="10">
    <location>
        <begin position="49"/>
        <end position="55"/>
    </location>
</feature>
<evidence type="ECO:0000256" key="3">
    <source>
        <dbReference type="ARBA" id="ARBA00022452"/>
    </source>
</evidence>
<evidence type="ECO:0000256" key="2">
    <source>
        <dbReference type="ARBA" id="ARBA00022448"/>
    </source>
</evidence>
<evidence type="ECO:0000256" key="5">
    <source>
        <dbReference type="ARBA" id="ARBA00022729"/>
    </source>
</evidence>
<feature type="domain" description="TonB-dependent receptor-like beta-barrel" evidence="13">
    <location>
        <begin position="401"/>
        <end position="923"/>
    </location>
</feature>
<dbReference type="PROSITE" id="PS52016">
    <property type="entry name" value="TONB_DEPENDENT_REC_3"/>
    <property type="match status" value="1"/>
</dbReference>
<evidence type="ECO:0000256" key="11">
    <source>
        <dbReference type="RuleBase" id="RU003357"/>
    </source>
</evidence>
<reference evidence="15 16" key="1">
    <citation type="submission" date="2020-10" db="EMBL/GenBank/DDBJ databases">
        <title>Phylogeny of dyella-like bacteria.</title>
        <authorList>
            <person name="Fu J."/>
        </authorList>
    </citation>
    <scope>NUCLEOTIDE SEQUENCE [LARGE SCALE GENOMIC DNA]</scope>
    <source>
        <strain evidence="15 16">THG-B117</strain>
    </source>
</reference>
<dbReference type="SUPFAM" id="SSF56935">
    <property type="entry name" value="Porins"/>
    <property type="match status" value="1"/>
</dbReference>
<name>A0ABS2JXP7_9GAMM</name>
<evidence type="ECO:0000256" key="8">
    <source>
        <dbReference type="ARBA" id="ARBA00023237"/>
    </source>
</evidence>
<dbReference type="InterPro" id="IPR012910">
    <property type="entry name" value="Plug_dom"/>
</dbReference>
<evidence type="ECO:0000256" key="12">
    <source>
        <dbReference type="SAM" id="SignalP"/>
    </source>
</evidence>
<feature type="chain" id="PRO_5046936255" evidence="12">
    <location>
        <begin position="31"/>
        <end position="966"/>
    </location>
</feature>
<keyword evidence="5 12" id="KW-0732">Signal</keyword>
<dbReference type="EMBL" id="JADIKC010000013">
    <property type="protein sequence ID" value="MBM7123575.1"/>
    <property type="molecule type" value="Genomic_DNA"/>
</dbReference>
<evidence type="ECO:0000256" key="10">
    <source>
        <dbReference type="PROSITE-ProRule" id="PRU10143"/>
    </source>
</evidence>
<feature type="domain" description="TonB-dependent receptor plug" evidence="14">
    <location>
        <begin position="63"/>
        <end position="175"/>
    </location>
</feature>
<dbReference type="RefSeq" id="WP_204638097.1">
    <property type="nucleotide sequence ID" value="NZ_JADIKC010000013.1"/>
</dbReference>
<dbReference type="InterPro" id="IPR036942">
    <property type="entry name" value="Beta-barrel_TonB_sf"/>
</dbReference>
<dbReference type="PROSITE" id="PS00430">
    <property type="entry name" value="TONB_DEPENDENT_REC_1"/>
    <property type="match status" value="1"/>
</dbReference>
<evidence type="ECO:0000256" key="1">
    <source>
        <dbReference type="ARBA" id="ARBA00004571"/>
    </source>
</evidence>
<dbReference type="Proteomes" id="UP001430065">
    <property type="component" value="Unassembled WGS sequence"/>
</dbReference>
<organism evidence="15 16">
    <name type="scientific">Dyella kyungheensis</name>
    <dbReference type="NCBI Taxonomy" id="1242174"/>
    <lineage>
        <taxon>Bacteria</taxon>
        <taxon>Pseudomonadati</taxon>
        <taxon>Pseudomonadota</taxon>
        <taxon>Gammaproteobacteria</taxon>
        <taxon>Lysobacterales</taxon>
        <taxon>Rhodanobacteraceae</taxon>
        <taxon>Dyella</taxon>
    </lineage>
</organism>
<evidence type="ECO:0000256" key="9">
    <source>
        <dbReference type="PROSITE-ProRule" id="PRU01360"/>
    </source>
</evidence>
<evidence type="ECO:0000313" key="15">
    <source>
        <dbReference type="EMBL" id="MBM7123575.1"/>
    </source>
</evidence>
<keyword evidence="16" id="KW-1185">Reference proteome</keyword>
<sequence length="966" mass="104926">MKHFGNSKLSVAIRLGLTVGALAVAGSVFAQDASTPAQANPDSAKKLETITVTGSRIRSVDVETAQPVITMTQADIQKTGLTNVGDILQNLTITGQPTFSKAAVLTSNTEEGGQYVNLYNLGENRTLVLVNGKRWMTSLNGYTDVSTIPVALIDRIEILKDGASSIYGSDAVAGVVNIILKDRFNGVAVSGSVGQNEGGNNDGTQQAYSFTVGSTTDKSSIVFAATYNKTSAIWAKDRDFTKYTYGDFDRTAGYSGTGPWGRFTNPNDGDTYVLNHTGDPNHIGVGADSRDINNYHDGVQDNDYFNATNQMMEQLPTELKSIFTEGSYNISDNVTFKATGMYAERNSSTQVAGYPLTSTSQPNFPVYLSGESYYNPLPGNDLSFARRITELPRVSSESAKSLHFDAGFEGSFDFLSHPWNWDAGFGYNKYDVDTTNTGNINLLNLQQALGPSFLNASGIVQCGTAANPIALNQCTPFNILGGPSASNKQVLNYIMAREHATDQSINKDFTANITGGLFELPAGTFSVAAGIEHRNVSGYDQPDEMASAGYTTDLAAGPTTGSYTTNEAYLELNAPLLKDLPGAKSLAVDVASRYSHYSNFGSTTNNKYSFTWSPFEDLMVRGTFAKGFRAPTLGDLFGGGSQTFDQYTDPCDVQFGSLSNPTVAKNCAAAGLSPTNFHQLDTAGAPIKGPNQQGTTPFVTGAGNEFLQPEHSTTRTLGLVYSPHYVDGLDMTLDYYDIKITNVITAIDANYVLDQCYQYSVQEFCSAFQRDANGQVINLHRGNANLGWIETTGYNMGVNYRLPAFSFGKFVFNMNVNYLDDWNQASTNDAPVINYAGQYGYNHWRANLGLDWSLGNWGATWGIRYYGAFLDQCFSDTVHCNKPNYTSVNWGYGTGADRMGASVFNDAQVRYTLPWKGTIAFGMRDIFDKHAPNTVNAYVLGYNSSGSVDPTLDLGRYIYLQYNQSF</sequence>
<dbReference type="Pfam" id="PF07715">
    <property type="entry name" value="Plug"/>
    <property type="match status" value="1"/>
</dbReference>
<feature type="signal peptide" evidence="12">
    <location>
        <begin position="1"/>
        <end position="30"/>
    </location>
</feature>